<gene>
    <name evidence="4" type="ORF">GCM10009691_37410</name>
</gene>
<organism evidence="4 5">
    <name type="scientific">Brevibacterium picturae</name>
    <dbReference type="NCBI Taxonomy" id="260553"/>
    <lineage>
        <taxon>Bacteria</taxon>
        <taxon>Bacillati</taxon>
        <taxon>Actinomycetota</taxon>
        <taxon>Actinomycetes</taxon>
        <taxon>Micrococcales</taxon>
        <taxon>Brevibacteriaceae</taxon>
        <taxon>Brevibacterium</taxon>
    </lineage>
</organism>
<sequence length="391" mass="40290">MALFAVLVLLLLSGCGSTGAGQATGGDVDWSTGGGGNANADPVPSRPAVSPETPQSAQRAQRSEAPSSVPPAAASQDEAAPAAEGADDRDSPPTSGDSATTGAAMSELNGLDVRGKDYRTGYDPQEFDWRSDADHNGCDTPNDVLRRDLDELVLEAGTNGCTVAAGRLDDKYLGDSYDFERGSSKIEIDHIVSRSNAWQTGAAGLTYDELREFSNDPLNLLAVSSTLKRQKSGGDAAAWLPPNEDYRCEYVSRQIAVKQKYGLWVAAAEKDAMEEVLDLCAGQPSFNKDVDWPQPGEGDSVTTESASQESSGEPSEGPSDPAEETAGNPAGDSSAKDSAGDSSAAKGSEAGDSGAGDSPTGESPAAPPPESAANPTTPATESAGDDRRGER</sequence>
<name>A0ABN2CLS6_9MICO</name>
<feature type="compositionally biased region" description="Low complexity" evidence="1">
    <location>
        <begin position="304"/>
        <end position="320"/>
    </location>
</feature>
<evidence type="ECO:0000259" key="3">
    <source>
        <dbReference type="Pfam" id="PF07510"/>
    </source>
</evidence>
<reference evidence="4 5" key="1">
    <citation type="journal article" date="2019" name="Int. J. Syst. Evol. Microbiol.">
        <title>The Global Catalogue of Microorganisms (GCM) 10K type strain sequencing project: providing services to taxonomists for standard genome sequencing and annotation.</title>
        <authorList>
            <consortium name="The Broad Institute Genomics Platform"/>
            <consortium name="The Broad Institute Genome Sequencing Center for Infectious Disease"/>
            <person name="Wu L."/>
            <person name="Ma J."/>
        </authorList>
    </citation>
    <scope>NUCLEOTIDE SEQUENCE [LARGE SCALE GENOMIC DNA]</scope>
    <source>
        <strain evidence="4 5">JCM 13319</strain>
    </source>
</reference>
<feature type="compositionally biased region" description="Polar residues" evidence="1">
    <location>
        <begin position="92"/>
        <end position="103"/>
    </location>
</feature>
<dbReference type="InterPro" id="IPR011089">
    <property type="entry name" value="GmrSD_C"/>
</dbReference>
<feature type="signal peptide" evidence="2">
    <location>
        <begin position="1"/>
        <end position="20"/>
    </location>
</feature>
<protein>
    <recommendedName>
        <fullName evidence="3">GmrSD restriction endonucleases C-terminal domain-containing protein</fullName>
    </recommendedName>
</protein>
<dbReference type="EMBL" id="BAAALY010000018">
    <property type="protein sequence ID" value="GAA1559932.1"/>
    <property type="molecule type" value="Genomic_DNA"/>
</dbReference>
<feature type="chain" id="PRO_5045080077" description="GmrSD restriction endonucleases C-terminal domain-containing protein" evidence="2">
    <location>
        <begin position="21"/>
        <end position="391"/>
    </location>
</feature>
<evidence type="ECO:0000313" key="4">
    <source>
        <dbReference type="EMBL" id="GAA1559932.1"/>
    </source>
</evidence>
<dbReference type="Proteomes" id="UP001501791">
    <property type="component" value="Unassembled WGS sequence"/>
</dbReference>
<proteinExistence type="predicted"/>
<dbReference type="Pfam" id="PF07510">
    <property type="entry name" value="GmrSD_C"/>
    <property type="match status" value="1"/>
</dbReference>
<dbReference type="PANTHER" id="PTHR24094">
    <property type="entry name" value="SECRETED PROTEIN"/>
    <property type="match status" value="1"/>
</dbReference>
<feature type="compositionally biased region" description="Low complexity" evidence="1">
    <location>
        <begin position="63"/>
        <end position="84"/>
    </location>
</feature>
<feature type="region of interest" description="Disordered" evidence="1">
    <location>
        <begin position="26"/>
        <end position="119"/>
    </location>
</feature>
<dbReference type="PANTHER" id="PTHR24094:SF15">
    <property type="entry name" value="AMP-DEPENDENT SYNTHETASE_LIGASE DOMAIN-CONTAINING PROTEIN-RELATED"/>
    <property type="match status" value="1"/>
</dbReference>
<keyword evidence="5" id="KW-1185">Reference proteome</keyword>
<keyword evidence="2" id="KW-0732">Signal</keyword>
<accession>A0ABN2CLS6</accession>
<feature type="region of interest" description="Disordered" evidence="1">
    <location>
        <begin position="283"/>
        <end position="391"/>
    </location>
</feature>
<feature type="compositionally biased region" description="Low complexity" evidence="1">
    <location>
        <begin position="371"/>
        <end position="382"/>
    </location>
</feature>
<comment type="caution">
    <text evidence="4">The sequence shown here is derived from an EMBL/GenBank/DDBJ whole genome shotgun (WGS) entry which is preliminary data.</text>
</comment>
<feature type="domain" description="GmrSD restriction endonucleases C-terminal" evidence="3">
    <location>
        <begin position="140"/>
        <end position="274"/>
    </location>
</feature>
<evidence type="ECO:0000256" key="2">
    <source>
        <dbReference type="SAM" id="SignalP"/>
    </source>
</evidence>
<evidence type="ECO:0000313" key="5">
    <source>
        <dbReference type="Proteomes" id="UP001501791"/>
    </source>
</evidence>
<feature type="compositionally biased region" description="Low complexity" evidence="1">
    <location>
        <begin position="340"/>
        <end position="364"/>
    </location>
</feature>
<evidence type="ECO:0000256" key="1">
    <source>
        <dbReference type="SAM" id="MobiDB-lite"/>
    </source>
</evidence>